<dbReference type="Gene3D" id="3.30.70.980">
    <property type="match status" value="2"/>
</dbReference>
<dbReference type="InterPro" id="IPR002876">
    <property type="entry name" value="Transcrip_reg_TACO1-like"/>
</dbReference>
<sequence>MRQIALMSKLGGADPKANPSLAFAIAAAKKNQLAKDMIEVAILRGQGKSLSNMPLEPVTIEALLPYGVAAVIECEADNKKRVLQNILLIINKAGGSAGPTAYLFERRGRIEFEEQDKVGIDEALEEAIEAGAIDIVEEENKLVVETPATELAAISARLQESLKIRVEKSSVIYVPKEDTVVPLTDEQAEQLQPVLDAIEADNDFQALHINASYS</sequence>
<gene>
    <name evidence="4" type="ORF">LTR84_001114</name>
</gene>
<dbReference type="InterPro" id="IPR049083">
    <property type="entry name" value="TACO1_YebC_N"/>
</dbReference>
<dbReference type="Gene3D" id="1.10.10.200">
    <property type="match status" value="1"/>
</dbReference>
<evidence type="ECO:0000313" key="5">
    <source>
        <dbReference type="Proteomes" id="UP001358417"/>
    </source>
</evidence>
<dbReference type="AlphaFoldDB" id="A0AAV9NSW4"/>
<evidence type="ECO:0000256" key="1">
    <source>
        <dbReference type="ARBA" id="ARBA00008724"/>
    </source>
</evidence>
<reference evidence="4 5" key="1">
    <citation type="submission" date="2023-08" db="EMBL/GenBank/DDBJ databases">
        <title>Black Yeasts Isolated from many extreme environments.</title>
        <authorList>
            <person name="Coleine C."/>
            <person name="Stajich J.E."/>
            <person name="Selbmann L."/>
        </authorList>
    </citation>
    <scope>NUCLEOTIDE SEQUENCE [LARGE SCALE GENOMIC DNA]</scope>
    <source>
        <strain evidence="4 5">CCFEE 5792</strain>
    </source>
</reference>
<comment type="caution">
    <text evidence="4">The sequence shown here is derived from an EMBL/GenBank/DDBJ whole genome shotgun (WGS) entry which is preliminary data.</text>
</comment>
<evidence type="ECO:0000313" key="4">
    <source>
        <dbReference type="EMBL" id="KAK5065276.1"/>
    </source>
</evidence>
<keyword evidence="5" id="KW-1185">Reference proteome</keyword>
<accession>A0AAV9NSW4</accession>
<dbReference type="Pfam" id="PF20772">
    <property type="entry name" value="TACO1_YebC_N"/>
    <property type="match status" value="1"/>
</dbReference>
<dbReference type="RefSeq" id="XP_064712600.1">
    <property type="nucleotide sequence ID" value="XM_064844740.1"/>
</dbReference>
<dbReference type="InterPro" id="IPR026564">
    <property type="entry name" value="Transcrip_reg_TACO1-like_dom3"/>
</dbReference>
<dbReference type="PANTHER" id="PTHR12532">
    <property type="entry name" value="TRANSLATIONAL ACTIVATOR OF CYTOCHROME C OXIDASE 1"/>
    <property type="match status" value="1"/>
</dbReference>
<feature type="domain" description="TACO1/YebC-like N-terminal" evidence="3">
    <location>
        <begin position="1"/>
        <end position="48"/>
    </location>
</feature>
<dbReference type="InterPro" id="IPR017856">
    <property type="entry name" value="Integrase-like_N"/>
</dbReference>
<evidence type="ECO:0008006" key="6">
    <source>
        <dbReference type="Google" id="ProtNLM"/>
    </source>
</evidence>
<feature type="domain" description="TACO1/YebC-like second and third" evidence="2">
    <location>
        <begin position="56"/>
        <end position="210"/>
    </location>
</feature>
<dbReference type="GO" id="GO:0005739">
    <property type="term" value="C:mitochondrion"/>
    <property type="evidence" value="ECO:0007669"/>
    <property type="project" value="TreeGrafter"/>
</dbReference>
<name>A0AAV9NSW4_9EURO</name>
<dbReference type="Pfam" id="PF01709">
    <property type="entry name" value="Transcrip_reg"/>
    <property type="match status" value="1"/>
</dbReference>
<dbReference type="InterPro" id="IPR029072">
    <property type="entry name" value="YebC-like"/>
</dbReference>
<evidence type="ECO:0000259" key="2">
    <source>
        <dbReference type="Pfam" id="PF01709"/>
    </source>
</evidence>
<dbReference type="PANTHER" id="PTHR12532:SF0">
    <property type="entry name" value="TRANSLATIONAL ACTIVATOR OF CYTOCHROME C OXIDASE 1"/>
    <property type="match status" value="1"/>
</dbReference>
<proteinExistence type="inferred from homology"/>
<dbReference type="SUPFAM" id="SSF75625">
    <property type="entry name" value="YebC-like"/>
    <property type="match status" value="1"/>
</dbReference>
<dbReference type="InterPro" id="IPR048300">
    <property type="entry name" value="TACO1_YebC-like_2nd/3rd_dom"/>
</dbReference>
<comment type="similarity">
    <text evidence="1">Belongs to the TACO1 family.</text>
</comment>
<dbReference type="GeneID" id="89969336"/>
<evidence type="ECO:0000259" key="3">
    <source>
        <dbReference type="Pfam" id="PF20772"/>
    </source>
</evidence>
<protein>
    <recommendedName>
        <fullName evidence="6">Transcriptional regulatory protein</fullName>
    </recommendedName>
</protein>
<dbReference type="Proteomes" id="UP001358417">
    <property type="component" value="Unassembled WGS sequence"/>
</dbReference>
<dbReference type="EMBL" id="JAVRRD010000001">
    <property type="protein sequence ID" value="KAK5065276.1"/>
    <property type="molecule type" value="Genomic_DNA"/>
</dbReference>
<organism evidence="4 5">
    <name type="scientific">Exophiala bonariae</name>
    <dbReference type="NCBI Taxonomy" id="1690606"/>
    <lineage>
        <taxon>Eukaryota</taxon>
        <taxon>Fungi</taxon>
        <taxon>Dikarya</taxon>
        <taxon>Ascomycota</taxon>
        <taxon>Pezizomycotina</taxon>
        <taxon>Eurotiomycetes</taxon>
        <taxon>Chaetothyriomycetidae</taxon>
        <taxon>Chaetothyriales</taxon>
        <taxon>Herpotrichiellaceae</taxon>
        <taxon>Exophiala</taxon>
    </lineage>
</organism>